<dbReference type="AlphaFoldDB" id="A0A2G9SFG7"/>
<sequence length="66" mass="7372">MSRRPPRRGRRSQATNRGQAASVSQSTLLVMDMVHPLQVAVGHACPFFLLLAVLLSHNMQKSWWSG</sequence>
<name>A0A2G9SFG7_AQUCT</name>
<proteinExistence type="predicted"/>
<dbReference type="Proteomes" id="UP000228934">
    <property type="component" value="Unassembled WGS sequence"/>
</dbReference>
<keyword evidence="4" id="KW-1185">Reference proteome</keyword>
<reference evidence="4" key="1">
    <citation type="journal article" date="2017" name="Nat. Commun.">
        <title>The North American bullfrog draft genome provides insight into hormonal regulation of long noncoding RNA.</title>
        <authorList>
            <person name="Hammond S.A."/>
            <person name="Warren R.L."/>
            <person name="Vandervalk B.P."/>
            <person name="Kucuk E."/>
            <person name="Khan H."/>
            <person name="Gibb E.A."/>
            <person name="Pandoh P."/>
            <person name="Kirk H."/>
            <person name="Zhao Y."/>
            <person name="Jones M."/>
            <person name="Mungall A.J."/>
            <person name="Coope R."/>
            <person name="Pleasance S."/>
            <person name="Moore R.A."/>
            <person name="Holt R.A."/>
            <person name="Round J.M."/>
            <person name="Ohora S."/>
            <person name="Walle B.V."/>
            <person name="Veldhoen N."/>
            <person name="Helbing C.C."/>
            <person name="Birol I."/>
        </authorList>
    </citation>
    <scope>NUCLEOTIDE SEQUENCE [LARGE SCALE GENOMIC DNA]</scope>
</reference>
<evidence type="ECO:0000313" key="3">
    <source>
        <dbReference type="EMBL" id="PIO38888.1"/>
    </source>
</evidence>
<feature type="compositionally biased region" description="Basic residues" evidence="1">
    <location>
        <begin position="1"/>
        <end position="11"/>
    </location>
</feature>
<feature type="compositionally biased region" description="Polar residues" evidence="1">
    <location>
        <begin position="12"/>
        <end position="23"/>
    </location>
</feature>
<feature type="region of interest" description="Disordered" evidence="1">
    <location>
        <begin position="1"/>
        <end position="23"/>
    </location>
</feature>
<accession>A0A2G9SFG7</accession>
<protein>
    <submittedName>
        <fullName evidence="3">Uncharacterized protein</fullName>
    </submittedName>
</protein>
<evidence type="ECO:0000256" key="2">
    <source>
        <dbReference type="SAM" id="Phobius"/>
    </source>
</evidence>
<evidence type="ECO:0000313" key="4">
    <source>
        <dbReference type="Proteomes" id="UP000228934"/>
    </source>
</evidence>
<dbReference type="EMBL" id="KV924564">
    <property type="protein sequence ID" value="PIO38888.1"/>
    <property type="molecule type" value="Genomic_DNA"/>
</dbReference>
<organism evidence="3 4">
    <name type="scientific">Aquarana catesbeiana</name>
    <name type="common">American bullfrog</name>
    <name type="synonym">Rana catesbeiana</name>
    <dbReference type="NCBI Taxonomy" id="8400"/>
    <lineage>
        <taxon>Eukaryota</taxon>
        <taxon>Metazoa</taxon>
        <taxon>Chordata</taxon>
        <taxon>Craniata</taxon>
        <taxon>Vertebrata</taxon>
        <taxon>Euteleostomi</taxon>
        <taxon>Amphibia</taxon>
        <taxon>Batrachia</taxon>
        <taxon>Anura</taxon>
        <taxon>Neobatrachia</taxon>
        <taxon>Ranoidea</taxon>
        <taxon>Ranidae</taxon>
        <taxon>Aquarana</taxon>
    </lineage>
</organism>
<keyword evidence="2" id="KW-0472">Membrane</keyword>
<keyword evidence="2" id="KW-0812">Transmembrane</keyword>
<keyword evidence="2" id="KW-1133">Transmembrane helix</keyword>
<feature type="transmembrane region" description="Helical" evidence="2">
    <location>
        <begin position="37"/>
        <end position="55"/>
    </location>
</feature>
<gene>
    <name evidence="3" type="ORF">AB205_0060090</name>
</gene>
<evidence type="ECO:0000256" key="1">
    <source>
        <dbReference type="SAM" id="MobiDB-lite"/>
    </source>
</evidence>